<keyword evidence="3 6" id="KW-0564">Palmitate</keyword>
<keyword evidence="1 6" id="KW-0732">Signal</keyword>
<feature type="region of interest" description="Disordered" evidence="7">
    <location>
        <begin position="168"/>
        <end position="187"/>
    </location>
</feature>
<evidence type="ECO:0000256" key="1">
    <source>
        <dbReference type="ARBA" id="ARBA00022729"/>
    </source>
</evidence>
<dbReference type="PANTHER" id="PTHR38098">
    <property type="entry name" value="LPS-ASSEMBLY LIPOPROTEIN LPTE"/>
    <property type="match status" value="1"/>
</dbReference>
<sequence length="187" mass="21539">MKFNHLHRWIVIFATAVLVAACGFHLRGNYDFPFTSLYIDFPAGSQTASILRRQITATNLTKIVNNPQEAEVILSAIAERKKKEELTYNIQGRVREYSLYYNLEYMVKTSQGKMLIEPTKISLRRTMTYDDSEALSKENEEILLYKDMQQDMAQRLLRRLATIKLTAEDRDTDDGQPAATESGNTFE</sequence>
<dbReference type="GO" id="GO:0009279">
    <property type="term" value="C:cell outer membrane"/>
    <property type="evidence" value="ECO:0007669"/>
    <property type="project" value="UniProtKB-SubCell"/>
</dbReference>
<evidence type="ECO:0000313" key="9">
    <source>
        <dbReference type="EMBL" id="WAV91291.1"/>
    </source>
</evidence>
<dbReference type="GO" id="GO:0001530">
    <property type="term" value="F:lipopolysaccharide binding"/>
    <property type="evidence" value="ECO:0007669"/>
    <property type="project" value="TreeGrafter"/>
</dbReference>
<evidence type="ECO:0000256" key="7">
    <source>
        <dbReference type="SAM" id="MobiDB-lite"/>
    </source>
</evidence>
<dbReference type="Gene3D" id="3.30.160.150">
    <property type="entry name" value="Lipoprotein like domain"/>
    <property type="match status" value="1"/>
</dbReference>
<dbReference type="HAMAP" id="MF_01186">
    <property type="entry name" value="LPS_assembly_LptE"/>
    <property type="match status" value="1"/>
</dbReference>
<keyword evidence="4 6" id="KW-0998">Cell outer membrane</keyword>
<feature type="transmembrane region" description="Helical" evidence="8">
    <location>
        <begin position="6"/>
        <end position="26"/>
    </location>
</feature>
<dbReference type="Pfam" id="PF04390">
    <property type="entry name" value="LptE"/>
    <property type="match status" value="1"/>
</dbReference>
<evidence type="ECO:0000256" key="8">
    <source>
        <dbReference type="SAM" id="Phobius"/>
    </source>
</evidence>
<evidence type="ECO:0000256" key="3">
    <source>
        <dbReference type="ARBA" id="ARBA00023139"/>
    </source>
</evidence>
<keyword evidence="5 6" id="KW-0449">Lipoprotein</keyword>
<protein>
    <recommendedName>
        <fullName evidence="6">LPS-assembly lipoprotein LptE</fullName>
    </recommendedName>
</protein>
<comment type="function">
    <text evidence="6">Together with LptD, is involved in the assembly of lipopolysaccharide (LPS) at the surface of the outer membrane. Required for the proper assembly of LptD. Binds LPS and may serve as the LPS recognition site at the outer membrane.</text>
</comment>
<evidence type="ECO:0000256" key="6">
    <source>
        <dbReference type="HAMAP-Rule" id="MF_01186"/>
    </source>
</evidence>
<reference evidence="9" key="1">
    <citation type="journal article" date="2022" name="Front. Microbiol.">
        <title>New perspectives on an old grouping: The genomic and phenotypic variability of Oxalobacter formigenes and the implications for calcium oxalate stone prevention.</title>
        <authorList>
            <person name="Chmiel J.A."/>
            <person name="Carr C."/>
            <person name="Stuivenberg G.A."/>
            <person name="Venema R."/>
            <person name="Chanyi R.M."/>
            <person name="Al K.F."/>
            <person name="Giguere D."/>
            <person name="Say H."/>
            <person name="Akouris P.P."/>
            <person name="Dominguez Romero S.A."/>
            <person name="Kwong A."/>
            <person name="Tai V."/>
            <person name="Koval S.F."/>
            <person name="Razvi H."/>
            <person name="Bjazevic J."/>
            <person name="Burton J.P."/>
        </authorList>
    </citation>
    <scope>NUCLEOTIDE SEQUENCE</scope>
    <source>
        <strain evidence="9">OxK</strain>
    </source>
</reference>
<dbReference type="GO" id="GO:0043165">
    <property type="term" value="P:Gram-negative-bacterium-type cell outer membrane assembly"/>
    <property type="evidence" value="ECO:0007669"/>
    <property type="project" value="UniProtKB-UniRule"/>
</dbReference>
<dbReference type="InterPro" id="IPR007485">
    <property type="entry name" value="LPS_assembly_LptE"/>
</dbReference>
<comment type="subunit">
    <text evidence="6">Component of the lipopolysaccharide transport and assembly complex. Interacts with LptD.</text>
</comment>
<evidence type="ECO:0000256" key="5">
    <source>
        <dbReference type="ARBA" id="ARBA00023288"/>
    </source>
</evidence>
<keyword evidence="2 6" id="KW-0472">Membrane</keyword>
<dbReference type="AlphaFoldDB" id="A0A9E9NTG5"/>
<name>A0A9E9NTG5_9BURK</name>
<dbReference type="GO" id="GO:0015920">
    <property type="term" value="P:lipopolysaccharide transport"/>
    <property type="evidence" value="ECO:0007669"/>
    <property type="project" value="TreeGrafter"/>
</dbReference>
<dbReference type="PROSITE" id="PS51257">
    <property type="entry name" value="PROKAR_LIPOPROTEIN"/>
    <property type="match status" value="1"/>
</dbReference>
<comment type="subcellular location">
    <subcellularLocation>
        <location evidence="6">Cell outer membrane</location>
        <topology evidence="6">Lipid-anchor</topology>
    </subcellularLocation>
</comment>
<proteinExistence type="inferred from homology"/>
<gene>
    <name evidence="6 9" type="primary">lptE</name>
    <name evidence="9" type="ORF">NB646_00540</name>
</gene>
<dbReference type="EMBL" id="CP098251">
    <property type="protein sequence ID" value="WAV91291.1"/>
    <property type="molecule type" value="Genomic_DNA"/>
</dbReference>
<dbReference type="Proteomes" id="UP001164819">
    <property type="component" value="Chromosome"/>
</dbReference>
<evidence type="ECO:0000256" key="4">
    <source>
        <dbReference type="ARBA" id="ARBA00023237"/>
    </source>
</evidence>
<dbReference type="PANTHER" id="PTHR38098:SF1">
    <property type="entry name" value="LPS-ASSEMBLY LIPOPROTEIN LPTE"/>
    <property type="match status" value="1"/>
</dbReference>
<accession>A0A9E9NTG5</accession>
<keyword evidence="8" id="KW-1133">Transmembrane helix</keyword>
<dbReference type="RefSeq" id="WP_269315983.1">
    <property type="nucleotide sequence ID" value="NZ_CP098251.1"/>
</dbReference>
<keyword evidence="8" id="KW-0812">Transmembrane</keyword>
<dbReference type="GO" id="GO:1990351">
    <property type="term" value="C:transporter complex"/>
    <property type="evidence" value="ECO:0007669"/>
    <property type="project" value="TreeGrafter"/>
</dbReference>
<comment type="similarity">
    <text evidence="6">Belongs to the LptE lipoprotein family.</text>
</comment>
<organism evidence="9">
    <name type="scientific">Oxalobacter aliiformigenes</name>
    <dbReference type="NCBI Taxonomy" id="2946593"/>
    <lineage>
        <taxon>Bacteria</taxon>
        <taxon>Pseudomonadati</taxon>
        <taxon>Pseudomonadota</taxon>
        <taxon>Betaproteobacteria</taxon>
        <taxon>Burkholderiales</taxon>
        <taxon>Oxalobacteraceae</taxon>
        <taxon>Oxalobacter</taxon>
    </lineage>
</organism>
<evidence type="ECO:0000256" key="2">
    <source>
        <dbReference type="ARBA" id="ARBA00023136"/>
    </source>
</evidence>